<sequence>MVAKKTKWQCGRGSVVKLKSKIIGPSVGGTDSGRWGGLATSELGRQWQSENLQGEEADWSLLVHIKPPRALLIQDLMSIRCGPSPSPIVAALPSGIYHLSRVVISYQVRNTTNVIKVERERRQMELDPQSHHTITPIVNVGHWRSGTCNRRVVQ</sequence>
<organism evidence="1 2">
    <name type="scientific">Brassica cretica</name>
    <name type="common">Mustard</name>
    <dbReference type="NCBI Taxonomy" id="69181"/>
    <lineage>
        <taxon>Eukaryota</taxon>
        <taxon>Viridiplantae</taxon>
        <taxon>Streptophyta</taxon>
        <taxon>Embryophyta</taxon>
        <taxon>Tracheophyta</taxon>
        <taxon>Spermatophyta</taxon>
        <taxon>Magnoliopsida</taxon>
        <taxon>eudicotyledons</taxon>
        <taxon>Gunneridae</taxon>
        <taxon>Pentapetalae</taxon>
        <taxon>rosids</taxon>
        <taxon>malvids</taxon>
        <taxon>Brassicales</taxon>
        <taxon>Brassicaceae</taxon>
        <taxon>Brassiceae</taxon>
        <taxon>Brassica</taxon>
    </lineage>
</organism>
<evidence type="ECO:0000313" key="2">
    <source>
        <dbReference type="Proteomes" id="UP000266723"/>
    </source>
</evidence>
<name>A0ABQ7EKF3_BRACR</name>
<accession>A0ABQ7EKF3</accession>
<proteinExistence type="predicted"/>
<dbReference type="EMBL" id="QGKV02000299">
    <property type="protein sequence ID" value="KAF3597262.1"/>
    <property type="molecule type" value="Genomic_DNA"/>
</dbReference>
<reference evidence="1 2" key="1">
    <citation type="journal article" date="2020" name="BMC Genomics">
        <title>Intraspecific diversification of the crop wild relative Brassica cretica Lam. using demographic model selection.</title>
        <authorList>
            <person name="Kioukis A."/>
            <person name="Michalopoulou V.A."/>
            <person name="Briers L."/>
            <person name="Pirintsos S."/>
            <person name="Studholme D.J."/>
            <person name="Pavlidis P."/>
            <person name="Sarris P.F."/>
        </authorList>
    </citation>
    <scope>NUCLEOTIDE SEQUENCE [LARGE SCALE GENOMIC DNA]</scope>
    <source>
        <strain evidence="2">cv. PFS-1207/04</strain>
    </source>
</reference>
<evidence type="ECO:0000313" key="1">
    <source>
        <dbReference type="EMBL" id="KAF3597262.1"/>
    </source>
</evidence>
<protein>
    <submittedName>
        <fullName evidence="1">Uncharacterized protein</fullName>
    </submittedName>
</protein>
<gene>
    <name evidence="1" type="ORF">DY000_02025918</name>
</gene>
<dbReference type="Proteomes" id="UP000266723">
    <property type="component" value="Unassembled WGS sequence"/>
</dbReference>
<keyword evidence="2" id="KW-1185">Reference proteome</keyword>
<comment type="caution">
    <text evidence="1">The sequence shown here is derived from an EMBL/GenBank/DDBJ whole genome shotgun (WGS) entry which is preliminary data.</text>
</comment>